<keyword evidence="3" id="KW-1185">Reference proteome</keyword>
<comment type="caution">
    <text evidence="2">The sequence shown here is derived from an EMBL/GenBank/DDBJ whole genome shotgun (WGS) entry which is preliminary data.</text>
</comment>
<evidence type="ECO:0000313" key="2">
    <source>
        <dbReference type="EMBL" id="RLK08103.1"/>
    </source>
</evidence>
<dbReference type="Pfam" id="PF04307">
    <property type="entry name" value="YdjM"/>
    <property type="match status" value="1"/>
</dbReference>
<dbReference type="RefSeq" id="WP_010437631.1">
    <property type="nucleotide sequence ID" value="NZ_AEYW01000001.1"/>
</dbReference>
<keyword evidence="1" id="KW-0812">Transmembrane</keyword>
<keyword evidence="1" id="KW-1133">Transmembrane helix</keyword>
<dbReference type="InterPro" id="IPR007404">
    <property type="entry name" value="YdjM-like"/>
</dbReference>
<reference evidence="2 3" key="1">
    <citation type="submission" date="2018-10" db="EMBL/GenBank/DDBJ databases">
        <title>Genomic Encyclopedia of Archaeal and Bacterial Type Strains, Phase II (KMG-II): from individual species to whole genera.</title>
        <authorList>
            <person name="Goeker M."/>
        </authorList>
    </citation>
    <scope>NUCLEOTIDE SEQUENCE [LARGE SCALE GENOMIC DNA]</scope>
    <source>
        <strain evidence="2 3">DSM 29317</strain>
    </source>
</reference>
<dbReference type="AlphaFoldDB" id="A0A497ZM18"/>
<feature type="transmembrane region" description="Helical" evidence="1">
    <location>
        <begin position="83"/>
        <end position="101"/>
    </location>
</feature>
<sequence length="162" mass="18279">MFIGHLPGAYLVFRTAAPNLGKLAFTAAMLGAVAPDIDMLWFYLVDDRGHHHHSYLTHRPVIWAGILLAGIMIRIWASRTGTILTFFGAGGLVHMLLDSITGEVAWFWPFSDATHPLVIVLATHLHWILSFLNHWTFKVEILITVIALIVFVVTWRRSKRSP</sequence>
<accession>A0A497ZM18</accession>
<dbReference type="EMBL" id="RCCT01000002">
    <property type="protein sequence ID" value="RLK08103.1"/>
    <property type="molecule type" value="Genomic_DNA"/>
</dbReference>
<feature type="transmembrane region" description="Helical" evidence="1">
    <location>
        <begin position="23"/>
        <end position="44"/>
    </location>
</feature>
<gene>
    <name evidence="2" type="ORF">CLV75_1772</name>
</gene>
<feature type="transmembrane region" description="Helical" evidence="1">
    <location>
        <begin position="56"/>
        <end position="77"/>
    </location>
</feature>
<organism evidence="2 3">
    <name type="scientific">Ruegeria conchae</name>
    <dbReference type="NCBI Taxonomy" id="981384"/>
    <lineage>
        <taxon>Bacteria</taxon>
        <taxon>Pseudomonadati</taxon>
        <taxon>Pseudomonadota</taxon>
        <taxon>Alphaproteobacteria</taxon>
        <taxon>Rhodobacterales</taxon>
        <taxon>Roseobacteraceae</taxon>
        <taxon>Ruegeria</taxon>
    </lineage>
</organism>
<protein>
    <submittedName>
        <fullName evidence="2">LexA-binding, inner membrane-associated putative hydrolase</fullName>
    </submittedName>
</protein>
<dbReference type="Proteomes" id="UP000271700">
    <property type="component" value="Unassembled WGS sequence"/>
</dbReference>
<name>A0A497ZM18_9RHOB</name>
<dbReference type="OrthoDB" id="199738at2"/>
<proteinExistence type="predicted"/>
<evidence type="ECO:0000313" key="3">
    <source>
        <dbReference type="Proteomes" id="UP000271700"/>
    </source>
</evidence>
<dbReference type="STRING" id="981384.GCA_000192475_04377"/>
<keyword evidence="1" id="KW-0472">Membrane</keyword>
<evidence type="ECO:0000256" key="1">
    <source>
        <dbReference type="SAM" id="Phobius"/>
    </source>
</evidence>
<feature type="transmembrane region" description="Helical" evidence="1">
    <location>
        <begin position="135"/>
        <end position="155"/>
    </location>
</feature>
<keyword evidence="2" id="KW-0378">Hydrolase</keyword>
<dbReference type="GO" id="GO:0016787">
    <property type="term" value="F:hydrolase activity"/>
    <property type="evidence" value="ECO:0007669"/>
    <property type="project" value="UniProtKB-KW"/>
</dbReference>